<evidence type="ECO:0000256" key="6">
    <source>
        <dbReference type="SAM" id="Coils"/>
    </source>
</evidence>
<evidence type="ECO:0000313" key="8">
    <source>
        <dbReference type="EMBL" id="KAF8484910.1"/>
    </source>
</evidence>
<dbReference type="Pfam" id="PF17098">
    <property type="entry name" value="Wtap"/>
    <property type="match status" value="1"/>
</dbReference>
<proteinExistence type="inferred from homology"/>
<organism evidence="8 9">
    <name type="scientific">Russula ochroleuca</name>
    <dbReference type="NCBI Taxonomy" id="152965"/>
    <lineage>
        <taxon>Eukaryota</taxon>
        <taxon>Fungi</taxon>
        <taxon>Dikarya</taxon>
        <taxon>Basidiomycota</taxon>
        <taxon>Agaricomycotina</taxon>
        <taxon>Agaricomycetes</taxon>
        <taxon>Russulales</taxon>
        <taxon>Russulaceae</taxon>
        <taxon>Russula</taxon>
    </lineage>
</organism>
<evidence type="ECO:0000256" key="2">
    <source>
        <dbReference type="ARBA" id="ARBA00010313"/>
    </source>
</evidence>
<feature type="compositionally biased region" description="Gly residues" evidence="7">
    <location>
        <begin position="352"/>
        <end position="363"/>
    </location>
</feature>
<dbReference type="OrthoDB" id="3363802at2759"/>
<dbReference type="GO" id="GO:0006397">
    <property type="term" value="P:mRNA processing"/>
    <property type="evidence" value="ECO:0007669"/>
    <property type="project" value="UniProtKB-KW"/>
</dbReference>
<keyword evidence="4" id="KW-0508">mRNA splicing</keyword>
<accession>A0A9P5N2J9</accession>
<comment type="subcellular location">
    <subcellularLocation>
        <location evidence="1">Nucleus</location>
    </subcellularLocation>
</comment>
<feature type="compositionally biased region" description="Basic and acidic residues" evidence="7">
    <location>
        <begin position="365"/>
        <end position="377"/>
    </location>
</feature>
<feature type="compositionally biased region" description="Gly residues" evidence="7">
    <location>
        <begin position="177"/>
        <end position="189"/>
    </location>
</feature>
<keyword evidence="9" id="KW-1185">Reference proteome</keyword>
<feature type="compositionally biased region" description="Basic residues" evidence="7">
    <location>
        <begin position="341"/>
        <end position="351"/>
    </location>
</feature>
<feature type="region of interest" description="Disordered" evidence="7">
    <location>
        <begin position="155"/>
        <end position="377"/>
    </location>
</feature>
<reference evidence="8" key="1">
    <citation type="submission" date="2019-10" db="EMBL/GenBank/DDBJ databases">
        <authorList>
            <consortium name="DOE Joint Genome Institute"/>
            <person name="Kuo A."/>
            <person name="Miyauchi S."/>
            <person name="Kiss E."/>
            <person name="Drula E."/>
            <person name="Kohler A."/>
            <person name="Sanchez-Garcia M."/>
            <person name="Andreopoulos B."/>
            <person name="Barry K.W."/>
            <person name="Bonito G."/>
            <person name="Buee M."/>
            <person name="Carver A."/>
            <person name="Chen C."/>
            <person name="Cichocki N."/>
            <person name="Clum A."/>
            <person name="Culley D."/>
            <person name="Crous P.W."/>
            <person name="Fauchery L."/>
            <person name="Girlanda M."/>
            <person name="Hayes R."/>
            <person name="Keri Z."/>
            <person name="LaButti K."/>
            <person name="Lipzen A."/>
            <person name="Lombard V."/>
            <person name="Magnuson J."/>
            <person name="Maillard F."/>
            <person name="Morin E."/>
            <person name="Murat C."/>
            <person name="Nolan M."/>
            <person name="Ohm R."/>
            <person name="Pangilinan J."/>
            <person name="Pereira M."/>
            <person name="Perotto S."/>
            <person name="Peter M."/>
            <person name="Riley R."/>
            <person name="Sitrit Y."/>
            <person name="Stielow B."/>
            <person name="Szollosi G."/>
            <person name="Zifcakova L."/>
            <person name="Stursova M."/>
            <person name="Spatafora J.W."/>
            <person name="Tedersoo L."/>
            <person name="Vaario L.-M."/>
            <person name="Yamada A."/>
            <person name="Yan M."/>
            <person name="Wang P."/>
            <person name="Xu J."/>
            <person name="Bruns T."/>
            <person name="Baldrian P."/>
            <person name="Vilgalys R."/>
            <person name="Henrissat B."/>
            <person name="Grigoriev I.V."/>
            <person name="Hibbett D."/>
            <person name="Nagy L.G."/>
            <person name="Martin F.M."/>
        </authorList>
    </citation>
    <scope>NUCLEOTIDE SEQUENCE</scope>
    <source>
        <strain evidence="8">Prilba</strain>
    </source>
</reference>
<feature type="compositionally biased region" description="Basic and acidic residues" evidence="7">
    <location>
        <begin position="303"/>
        <end position="340"/>
    </location>
</feature>
<evidence type="ECO:0000313" key="9">
    <source>
        <dbReference type="Proteomes" id="UP000759537"/>
    </source>
</evidence>
<dbReference type="AlphaFoldDB" id="A0A9P5N2J9"/>
<feature type="coiled-coil region" evidence="6">
    <location>
        <begin position="8"/>
        <end position="35"/>
    </location>
</feature>
<comment type="similarity">
    <text evidence="2">Belongs to the fl(2)d family.</text>
</comment>
<dbReference type="EMBL" id="WHVB01000003">
    <property type="protein sequence ID" value="KAF8484910.1"/>
    <property type="molecule type" value="Genomic_DNA"/>
</dbReference>
<evidence type="ECO:0000256" key="1">
    <source>
        <dbReference type="ARBA" id="ARBA00004123"/>
    </source>
</evidence>
<evidence type="ECO:0000256" key="7">
    <source>
        <dbReference type="SAM" id="MobiDB-lite"/>
    </source>
</evidence>
<name>A0A9P5N2J9_9AGAM</name>
<feature type="coiled-coil region" evidence="6">
    <location>
        <begin position="79"/>
        <end position="139"/>
    </location>
</feature>
<dbReference type="GO" id="GO:0000381">
    <property type="term" value="P:regulation of alternative mRNA splicing, via spliceosome"/>
    <property type="evidence" value="ECO:0007669"/>
    <property type="project" value="InterPro"/>
</dbReference>
<keyword evidence="6" id="KW-0175">Coiled coil</keyword>
<sequence>MDLPSSRELELEALLRNKETQLAELTDEVNTLRQYLSIQPNPSLTEPLSLPPALISLLLTHIDAASAETSVRSSSSTVNTALAQRAKLLQEENDELYELLKSSETGKLKEEVRGLRRAVNRLETALRESHQVIRSLSDELDKSYEIVIPAARPVNASSRHTHQAPSHIQVPTSGNPNGNGLGSGSGGGTVNKQPPTAPRAHKKPRLSEKRASPATSSNALPRVQTQTSGRSASRHMDSPEDSPLQSPDTRKAPSGKADTAMAIDEEPERVRGRERERERARSRERGREGERRSRHRSPAAAPREPRDRERNKERDRDRDRDRDRERDRPRERERDRDRTSRRGGGHGRKGRSGGGGGGGGGYSGSDRDRTLAERMGL</sequence>
<keyword evidence="3" id="KW-0507">mRNA processing</keyword>
<feature type="compositionally biased region" description="Polar residues" evidence="7">
    <location>
        <begin position="213"/>
        <end position="231"/>
    </location>
</feature>
<reference evidence="8" key="2">
    <citation type="journal article" date="2020" name="Nat. Commun.">
        <title>Large-scale genome sequencing of mycorrhizal fungi provides insights into the early evolution of symbiotic traits.</title>
        <authorList>
            <person name="Miyauchi S."/>
            <person name="Kiss E."/>
            <person name="Kuo A."/>
            <person name="Drula E."/>
            <person name="Kohler A."/>
            <person name="Sanchez-Garcia M."/>
            <person name="Morin E."/>
            <person name="Andreopoulos B."/>
            <person name="Barry K.W."/>
            <person name="Bonito G."/>
            <person name="Buee M."/>
            <person name="Carver A."/>
            <person name="Chen C."/>
            <person name="Cichocki N."/>
            <person name="Clum A."/>
            <person name="Culley D."/>
            <person name="Crous P.W."/>
            <person name="Fauchery L."/>
            <person name="Girlanda M."/>
            <person name="Hayes R.D."/>
            <person name="Keri Z."/>
            <person name="LaButti K."/>
            <person name="Lipzen A."/>
            <person name="Lombard V."/>
            <person name="Magnuson J."/>
            <person name="Maillard F."/>
            <person name="Murat C."/>
            <person name="Nolan M."/>
            <person name="Ohm R.A."/>
            <person name="Pangilinan J."/>
            <person name="Pereira M.F."/>
            <person name="Perotto S."/>
            <person name="Peter M."/>
            <person name="Pfister S."/>
            <person name="Riley R."/>
            <person name="Sitrit Y."/>
            <person name="Stielow J.B."/>
            <person name="Szollosi G."/>
            <person name="Zifcakova L."/>
            <person name="Stursova M."/>
            <person name="Spatafora J.W."/>
            <person name="Tedersoo L."/>
            <person name="Vaario L.M."/>
            <person name="Yamada A."/>
            <person name="Yan M."/>
            <person name="Wang P."/>
            <person name="Xu J."/>
            <person name="Bruns T."/>
            <person name="Baldrian P."/>
            <person name="Vilgalys R."/>
            <person name="Dunand C."/>
            <person name="Henrissat B."/>
            <person name="Grigoriev I.V."/>
            <person name="Hibbett D."/>
            <person name="Nagy L.G."/>
            <person name="Martin F.M."/>
        </authorList>
    </citation>
    <scope>NUCLEOTIDE SEQUENCE</scope>
    <source>
        <strain evidence="8">Prilba</strain>
    </source>
</reference>
<gene>
    <name evidence="8" type="ORF">DFH94DRAFT_253658</name>
</gene>
<dbReference type="GO" id="GO:0005634">
    <property type="term" value="C:nucleus"/>
    <property type="evidence" value="ECO:0007669"/>
    <property type="project" value="UniProtKB-SubCell"/>
</dbReference>
<dbReference type="InterPro" id="IPR033757">
    <property type="entry name" value="WTAP"/>
</dbReference>
<dbReference type="GO" id="GO:0008380">
    <property type="term" value="P:RNA splicing"/>
    <property type="evidence" value="ECO:0007669"/>
    <property type="project" value="UniProtKB-KW"/>
</dbReference>
<feature type="compositionally biased region" description="Polar residues" evidence="7">
    <location>
        <begin position="155"/>
        <end position="172"/>
    </location>
</feature>
<protein>
    <submittedName>
        <fullName evidence="8">Uncharacterized protein</fullName>
    </submittedName>
</protein>
<evidence type="ECO:0000256" key="4">
    <source>
        <dbReference type="ARBA" id="ARBA00023187"/>
    </source>
</evidence>
<feature type="compositionally biased region" description="Basic and acidic residues" evidence="7">
    <location>
        <begin position="268"/>
        <end position="291"/>
    </location>
</feature>
<comment type="caution">
    <text evidence="8">The sequence shown here is derived from an EMBL/GenBank/DDBJ whole genome shotgun (WGS) entry which is preliminary data.</text>
</comment>
<dbReference type="Proteomes" id="UP000759537">
    <property type="component" value="Unassembled WGS sequence"/>
</dbReference>
<evidence type="ECO:0000256" key="5">
    <source>
        <dbReference type="ARBA" id="ARBA00023242"/>
    </source>
</evidence>
<keyword evidence="5" id="KW-0539">Nucleus</keyword>
<dbReference type="GO" id="GO:0016556">
    <property type="term" value="P:mRNA modification"/>
    <property type="evidence" value="ECO:0007669"/>
    <property type="project" value="InterPro"/>
</dbReference>
<evidence type="ECO:0000256" key="3">
    <source>
        <dbReference type="ARBA" id="ARBA00022664"/>
    </source>
</evidence>